<keyword evidence="5" id="KW-1185">Reference proteome</keyword>
<protein>
    <submittedName>
        <fullName evidence="4">TetR family transcriptional regulator</fullName>
    </submittedName>
</protein>
<dbReference type="Proteomes" id="UP000182486">
    <property type="component" value="Unassembled WGS sequence"/>
</dbReference>
<dbReference type="Pfam" id="PF00440">
    <property type="entry name" value="TetR_N"/>
    <property type="match status" value="1"/>
</dbReference>
<dbReference type="InterPro" id="IPR009057">
    <property type="entry name" value="Homeodomain-like_sf"/>
</dbReference>
<dbReference type="PRINTS" id="PR00455">
    <property type="entry name" value="HTHTETR"/>
</dbReference>
<evidence type="ECO:0000256" key="2">
    <source>
        <dbReference type="PROSITE-ProRule" id="PRU00335"/>
    </source>
</evidence>
<dbReference type="SUPFAM" id="SSF48498">
    <property type="entry name" value="Tetracyclin repressor-like, C-terminal domain"/>
    <property type="match status" value="1"/>
</dbReference>
<dbReference type="InterPro" id="IPR036271">
    <property type="entry name" value="Tet_transcr_reg_TetR-rel_C_sf"/>
</dbReference>
<comment type="caution">
    <text evidence="4">The sequence shown here is derived from an EMBL/GenBank/DDBJ whole genome shotgun (WGS) entry which is preliminary data.</text>
</comment>
<dbReference type="PANTHER" id="PTHR30055">
    <property type="entry name" value="HTH-TYPE TRANSCRIPTIONAL REGULATOR RUTR"/>
    <property type="match status" value="1"/>
</dbReference>
<dbReference type="PROSITE" id="PS50977">
    <property type="entry name" value="HTH_TETR_2"/>
    <property type="match status" value="1"/>
</dbReference>
<feature type="domain" description="HTH tetR-type" evidence="3">
    <location>
        <begin position="13"/>
        <end position="73"/>
    </location>
</feature>
<evidence type="ECO:0000313" key="5">
    <source>
        <dbReference type="Proteomes" id="UP000182486"/>
    </source>
</evidence>
<dbReference type="PANTHER" id="PTHR30055:SF200">
    <property type="entry name" value="HTH-TYPE TRANSCRIPTIONAL REPRESSOR BDCR"/>
    <property type="match status" value="1"/>
</dbReference>
<evidence type="ECO:0000313" key="4">
    <source>
        <dbReference type="EMBL" id="OJF10859.1"/>
    </source>
</evidence>
<sequence length="193" mass="20996">MAKAPTAPDRRSSPARQRLLDAAARVFYAEGIHAVGVDRIITEAGVTRATFYNHFRSKDDLVAAYLDERDRKVRARVMAAVPDSNDPRAILSALAAGITEEMCEPGFRGCAFINAAAEYPDPDHPVSRVIAGHRAWFRTALAEFLAQAGHPDPYRVAGTLFMLRDGAMVSGHLEGPEAVRANFTEAVLGVLQH</sequence>
<evidence type="ECO:0000256" key="1">
    <source>
        <dbReference type="ARBA" id="ARBA00023125"/>
    </source>
</evidence>
<accession>A0A1K0GNT1</accession>
<gene>
    <name evidence="4" type="ORF">BG844_29725</name>
</gene>
<dbReference type="InterPro" id="IPR050109">
    <property type="entry name" value="HTH-type_TetR-like_transc_reg"/>
</dbReference>
<reference evidence="4 5" key="1">
    <citation type="submission" date="2016-09" db="EMBL/GenBank/DDBJ databases">
        <title>Couchioplanes caeruleus draft genome sequence.</title>
        <authorList>
            <person name="Sheehan J."/>
            <person name="Caffrey P."/>
        </authorList>
    </citation>
    <scope>NUCLEOTIDE SEQUENCE [LARGE SCALE GENOMIC DNA]</scope>
    <source>
        <strain evidence="4 5">DSM 43634</strain>
    </source>
</reference>
<dbReference type="GO" id="GO:0000976">
    <property type="term" value="F:transcription cis-regulatory region binding"/>
    <property type="evidence" value="ECO:0007669"/>
    <property type="project" value="TreeGrafter"/>
</dbReference>
<dbReference type="RefSeq" id="WP_071808633.1">
    <property type="nucleotide sequence ID" value="NZ_MEIA01000449.1"/>
</dbReference>
<dbReference type="GO" id="GO:0003700">
    <property type="term" value="F:DNA-binding transcription factor activity"/>
    <property type="evidence" value="ECO:0007669"/>
    <property type="project" value="TreeGrafter"/>
</dbReference>
<dbReference type="Gene3D" id="1.10.357.10">
    <property type="entry name" value="Tetracycline Repressor, domain 2"/>
    <property type="match status" value="1"/>
</dbReference>
<organism evidence="4 5">
    <name type="scientific">Couchioplanes caeruleus subsp. caeruleus</name>
    <dbReference type="NCBI Taxonomy" id="56427"/>
    <lineage>
        <taxon>Bacteria</taxon>
        <taxon>Bacillati</taxon>
        <taxon>Actinomycetota</taxon>
        <taxon>Actinomycetes</taxon>
        <taxon>Micromonosporales</taxon>
        <taxon>Micromonosporaceae</taxon>
        <taxon>Couchioplanes</taxon>
    </lineage>
</organism>
<dbReference type="InterPro" id="IPR001647">
    <property type="entry name" value="HTH_TetR"/>
</dbReference>
<proteinExistence type="predicted"/>
<dbReference type="EMBL" id="MEIA01000449">
    <property type="protein sequence ID" value="OJF10859.1"/>
    <property type="molecule type" value="Genomic_DNA"/>
</dbReference>
<keyword evidence="1 2" id="KW-0238">DNA-binding</keyword>
<name>A0A1K0GNT1_9ACTN</name>
<dbReference type="AlphaFoldDB" id="A0A1K0GNT1"/>
<dbReference type="SUPFAM" id="SSF46689">
    <property type="entry name" value="Homeodomain-like"/>
    <property type="match status" value="1"/>
</dbReference>
<evidence type="ECO:0000259" key="3">
    <source>
        <dbReference type="PROSITE" id="PS50977"/>
    </source>
</evidence>
<feature type="DNA-binding region" description="H-T-H motif" evidence="2">
    <location>
        <begin position="36"/>
        <end position="55"/>
    </location>
</feature>